<reference evidence="1" key="1">
    <citation type="submission" date="2014-05" db="EMBL/GenBank/DDBJ databases">
        <authorList>
            <person name="Chronopoulou M."/>
        </authorList>
    </citation>
    <scope>NUCLEOTIDE SEQUENCE</scope>
    <source>
        <tissue evidence="1">Whole organism</tissue>
    </source>
</reference>
<sequence length="48" mass="5164">RIPGKVFSALKGCRLTGFTKSPTTDETPKAVPPWAFENEITAESLSAL</sequence>
<evidence type="ECO:0000313" key="1">
    <source>
        <dbReference type="EMBL" id="CDW37170.1"/>
    </source>
</evidence>
<dbReference type="EMBL" id="HACA01019809">
    <property type="protein sequence ID" value="CDW37170.1"/>
    <property type="molecule type" value="Transcribed_RNA"/>
</dbReference>
<feature type="non-terminal residue" evidence="1">
    <location>
        <position position="48"/>
    </location>
</feature>
<name>A0A0K2UGG4_LEPSM</name>
<dbReference type="AlphaFoldDB" id="A0A0K2UGG4"/>
<protein>
    <submittedName>
        <fullName evidence="1">Uncharacterized protein</fullName>
    </submittedName>
</protein>
<proteinExistence type="predicted"/>
<feature type="non-terminal residue" evidence="1">
    <location>
        <position position="1"/>
    </location>
</feature>
<organism evidence="1">
    <name type="scientific">Lepeophtheirus salmonis</name>
    <name type="common">Salmon louse</name>
    <name type="synonym">Caligus salmonis</name>
    <dbReference type="NCBI Taxonomy" id="72036"/>
    <lineage>
        <taxon>Eukaryota</taxon>
        <taxon>Metazoa</taxon>
        <taxon>Ecdysozoa</taxon>
        <taxon>Arthropoda</taxon>
        <taxon>Crustacea</taxon>
        <taxon>Multicrustacea</taxon>
        <taxon>Hexanauplia</taxon>
        <taxon>Copepoda</taxon>
        <taxon>Siphonostomatoida</taxon>
        <taxon>Caligidae</taxon>
        <taxon>Lepeophtheirus</taxon>
    </lineage>
</organism>
<accession>A0A0K2UGG4</accession>